<proteinExistence type="inferred from homology"/>
<dbReference type="Gene3D" id="6.10.110.10">
    <property type="match status" value="1"/>
</dbReference>
<reference evidence="6 7" key="1">
    <citation type="journal article" date="2018" name="IMA Fungus">
        <title>IMA Genome-F 9: Draft genome sequence of Annulohypoxylon stygium, Aspergillus mulundensis, Berkeleyomyces basicola (syn. Thielaviopsis basicola), Ceratocystis smalleyi, two Cercospora beticola strains, Coleophoma cylindrospora, Fusarium fracticaudum, Phialophora cf. hyalina, and Morchella septimelata.</title>
        <authorList>
            <person name="Wingfield B.D."/>
            <person name="Bills G.F."/>
            <person name="Dong Y."/>
            <person name="Huang W."/>
            <person name="Nel W.J."/>
            <person name="Swalarsk-Parry B.S."/>
            <person name="Vaghefi N."/>
            <person name="Wilken P.M."/>
            <person name="An Z."/>
            <person name="de Beer Z.W."/>
            <person name="De Vos L."/>
            <person name="Chen L."/>
            <person name="Duong T.A."/>
            <person name="Gao Y."/>
            <person name="Hammerbacher A."/>
            <person name="Kikkert J.R."/>
            <person name="Li Y."/>
            <person name="Li H."/>
            <person name="Li K."/>
            <person name="Li Q."/>
            <person name="Liu X."/>
            <person name="Ma X."/>
            <person name="Naidoo K."/>
            <person name="Pethybridge S.J."/>
            <person name="Sun J."/>
            <person name="Steenkamp E.T."/>
            <person name="van der Nest M.A."/>
            <person name="van Wyk S."/>
            <person name="Wingfield M.J."/>
            <person name="Xiong C."/>
            <person name="Yue Q."/>
            <person name="Zhang X."/>
        </authorList>
    </citation>
    <scope>NUCLEOTIDE SEQUENCE [LARGE SCALE GENOMIC DNA]</scope>
    <source>
        <strain evidence="6 7">BP5796</strain>
    </source>
</reference>
<gene>
    <name evidence="6" type="ORF">BP5796_04992</name>
</gene>
<comment type="caution">
    <text evidence="6">The sequence shown here is derived from an EMBL/GenBank/DDBJ whole genome shotgun (WGS) entry which is preliminary data.</text>
</comment>
<evidence type="ECO:0000256" key="4">
    <source>
        <dbReference type="ARBA" id="ARBA00022989"/>
    </source>
</evidence>
<evidence type="ECO:0000256" key="5">
    <source>
        <dbReference type="ARBA" id="ARBA00023136"/>
    </source>
</evidence>
<dbReference type="InterPro" id="IPR038213">
    <property type="entry name" value="IFI6/IFI27-like_sf"/>
</dbReference>
<dbReference type="OrthoDB" id="440424at2759"/>
<comment type="subcellular location">
    <subcellularLocation>
        <location evidence="1">Membrane</location>
        <topology evidence="1">Multi-pass membrane protein</topology>
    </subcellularLocation>
</comment>
<sequence>MSLQFLHQTTSGIVQSQTFQFGITSVPTAIQGWITTNPRQTALLISSGILNVTPATLTSPLLATMGFGASGPIAGSVAASLQSMVGNVGAHSTFAYLQSAAMGGYGVATVNGIVQACAMISTAAVTAYSSLA</sequence>
<dbReference type="Pfam" id="PF06140">
    <property type="entry name" value="Ifi-6-16"/>
    <property type="match status" value="1"/>
</dbReference>
<keyword evidence="3" id="KW-0812">Transmembrane</keyword>
<evidence type="ECO:0000256" key="3">
    <source>
        <dbReference type="ARBA" id="ARBA00022692"/>
    </source>
</evidence>
<dbReference type="InterPro" id="IPR009311">
    <property type="entry name" value="IFI6/IFI27-like"/>
</dbReference>
<organism evidence="6 7">
    <name type="scientific">Coleophoma crateriformis</name>
    <dbReference type="NCBI Taxonomy" id="565419"/>
    <lineage>
        <taxon>Eukaryota</taxon>
        <taxon>Fungi</taxon>
        <taxon>Dikarya</taxon>
        <taxon>Ascomycota</taxon>
        <taxon>Pezizomycotina</taxon>
        <taxon>Leotiomycetes</taxon>
        <taxon>Helotiales</taxon>
        <taxon>Dermateaceae</taxon>
        <taxon>Coleophoma</taxon>
    </lineage>
</organism>
<protein>
    <submittedName>
        <fullName evidence="6">Uncharacterized protein</fullName>
    </submittedName>
</protein>
<dbReference type="Proteomes" id="UP000256328">
    <property type="component" value="Unassembled WGS sequence"/>
</dbReference>
<dbReference type="EMBL" id="PDLN01000006">
    <property type="protein sequence ID" value="RDW83501.1"/>
    <property type="molecule type" value="Genomic_DNA"/>
</dbReference>
<name>A0A3D8SBF0_9HELO</name>
<accession>A0A3D8SBF0</accession>
<dbReference type="AlphaFoldDB" id="A0A3D8SBF0"/>
<keyword evidence="7" id="KW-1185">Reference proteome</keyword>
<evidence type="ECO:0000256" key="1">
    <source>
        <dbReference type="ARBA" id="ARBA00004141"/>
    </source>
</evidence>
<keyword evidence="5" id="KW-0472">Membrane</keyword>
<evidence type="ECO:0000256" key="2">
    <source>
        <dbReference type="ARBA" id="ARBA00007262"/>
    </source>
</evidence>
<evidence type="ECO:0000313" key="6">
    <source>
        <dbReference type="EMBL" id="RDW83501.1"/>
    </source>
</evidence>
<keyword evidence="4" id="KW-1133">Transmembrane helix</keyword>
<comment type="similarity">
    <text evidence="2">Belongs to the IFI6/IFI27 family.</text>
</comment>
<dbReference type="GO" id="GO:0016020">
    <property type="term" value="C:membrane"/>
    <property type="evidence" value="ECO:0007669"/>
    <property type="project" value="UniProtKB-SubCell"/>
</dbReference>
<evidence type="ECO:0000313" key="7">
    <source>
        <dbReference type="Proteomes" id="UP000256328"/>
    </source>
</evidence>